<dbReference type="InterPro" id="IPR042216">
    <property type="entry name" value="MitoNEET_CISD"/>
</dbReference>
<keyword evidence="4" id="KW-1000">Mitochondrion outer membrane</keyword>
<evidence type="ECO:0000256" key="9">
    <source>
        <dbReference type="RuleBase" id="RU369084"/>
    </source>
</evidence>
<evidence type="ECO:0000256" key="1">
    <source>
        <dbReference type="ARBA" id="ARBA00022692"/>
    </source>
</evidence>
<keyword evidence="5" id="KW-1133">Transmembrane helix</keyword>
<dbReference type="SMART" id="SM00704">
    <property type="entry name" value="ZnF_CDGSH"/>
    <property type="match status" value="1"/>
</dbReference>
<keyword evidence="3 9" id="KW-0479">Metal-binding</keyword>
<comment type="cofactor">
    <cofactor evidence="9">
        <name>[2Fe-2S] cluster</name>
        <dbReference type="ChEBI" id="CHEBI:190135"/>
    </cofactor>
    <text evidence="9">Binds 1 [2Fe-2S] cluster.</text>
</comment>
<keyword evidence="7 9" id="KW-0411">Iron-sulfur</keyword>
<evidence type="ECO:0000256" key="4">
    <source>
        <dbReference type="ARBA" id="ARBA00022787"/>
    </source>
</evidence>
<accession>A0A091DFA7</accession>
<keyword evidence="2 9" id="KW-0001">2Fe-2S</keyword>
<evidence type="ECO:0000313" key="13">
    <source>
        <dbReference type="Proteomes" id="UP000028990"/>
    </source>
</evidence>
<dbReference type="GO" id="GO:0046872">
    <property type="term" value="F:metal ion binding"/>
    <property type="evidence" value="ECO:0007669"/>
    <property type="project" value="UniProtKB-UniRule"/>
</dbReference>
<feature type="region of interest" description="Disordered" evidence="10">
    <location>
        <begin position="1"/>
        <end position="110"/>
    </location>
</feature>
<dbReference type="InterPro" id="IPR018967">
    <property type="entry name" value="FeS-contain_CDGSH-typ"/>
</dbReference>
<dbReference type="InterPro" id="IPR019610">
    <property type="entry name" value="FeS-contain_mitoNEET_N"/>
</dbReference>
<protein>
    <recommendedName>
        <fullName evidence="9">CDGSH iron-sulfur domain-containing protein 2</fullName>
    </recommendedName>
</protein>
<dbReference type="InterPro" id="IPR045131">
    <property type="entry name" value="CISD1/2"/>
</dbReference>
<keyword evidence="1" id="KW-0812">Transmembrane</keyword>
<keyword evidence="8" id="KW-0472">Membrane</keyword>
<comment type="subunit">
    <text evidence="9">Homodimer.</text>
</comment>
<keyword evidence="6 9" id="KW-0408">Iron</keyword>
<keyword evidence="9" id="KW-0256">Endoplasmic reticulum</keyword>
<evidence type="ECO:0000256" key="3">
    <source>
        <dbReference type="ARBA" id="ARBA00022723"/>
    </source>
</evidence>
<dbReference type="AlphaFoldDB" id="A0A091DFA7"/>
<dbReference type="FunFam" id="3.40.5.90:FF:000001">
    <property type="entry name" value="CDGSH iron-sulfur domain-containing protein 1"/>
    <property type="match status" value="1"/>
</dbReference>
<evidence type="ECO:0000256" key="7">
    <source>
        <dbReference type="ARBA" id="ARBA00023014"/>
    </source>
</evidence>
<evidence type="ECO:0000259" key="11">
    <source>
        <dbReference type="SMART" id="SM00704"/>
    </source>
</evidence>
<evidence type="ECO:0000256" key="2">
    <source>
        <dbReference type="ARBA" id="ARBA00022714"/>
    </source>
</evidence>
<dbReference type="GO" id="GO:0005741">
    <property type="term" value="C:mitochondrial outer membrane"/>
    <property type="evidence" value="ECO:0007669"/>
    <property type="project" value="UniProtKB-SubCell"/>
</dbReference>
<comment type="function">
    <text evidence="9">Regulator of autophagy that contributes to antagonize BECN1-mediated cellular autophagy at the endoplasmic reticulum. Participates in the interaction of BCL2 with BECN1 and is required for BCL2-mediated depression of endoplasmic reticulum Ca(2+) stores during autophagy.</text>
</comment>
<evidence type="ECO:0000256" key="6">
    <source>
        <dbReference type="ARBA" id="ARBA00023004"/>
    </source>
</evidence>
<feature type="compositionally biased region" description="Polar residues" evidence="10">
    <location>
        <begin position="20"/>
        <end position="29"/>
    </location>
</feature>
<dbReference type="Pfam" id="PF10660">
    <property type="entry name" value="MitoNEET_N"/>
    <property type="match status" value="1"/>
</dbReference>
<dbReference type="PANTHER" id="PTHR13680:SF5">
    <property type="entry name" value="CDGSH IRON-SULFUR DOMAIN-CONTAINING PROTEIN 1"/>
    <property type="match status" value="1"/>
</dbReference>
<evidence type="ECO:0000256" key="10">
    <source>
        <dbReference type="SAM" id="MobiDB-lite"/>
    </source>
</evidence>
<comment type="subcellular location">
    <subcellularLocation>
        <location evidence="9">Endoplasmic reticulum membrane</location>
        <topology evidence="9">Single-pass membrane protein</topology>
    </subcellularLocation>
    <subcellularLocation>
        <location evidence="9">Mitochondrion outer membrane</location>
        <topology evidence="9">Single-pass membrane protein</topology>
    </subcellularLocation>
</comment>
<organism evidence="12 13">
    <name type="scientific">Fukomys damarensis</name>
    <name type="common">Damaraland mole rat</name>
    <name type="synonym">Cryptomys damarensis</name>
    <dbReference type="NCBI Taxonomy" id="885580"/>
    <lineage>
        <taxon>Eukaryota</taxon>
        <taxon>Metazoa</taxon>
        <taxon>Chordata</taxon>
        <taxon>Craniata</taxon>
        <taxon>Vertebrata</taxon>
        <taxon>Euteleostomi</taxon>
        <taxon>Mammalia</taxon>
        <taxon>Eutheria</taxon>
        <taxon>Euarchontoglires</taxon>
        <taxon>Glires</taxon>
        <taxon>Rodentia</taxon>
        <taxon>Hystricomorpha</taxon>
        <taxon>Bathyergidae</taxon>
        <taxon>Fukomys</taxon>
    </lineage>
</organism>
<dbReference type="GO" id="GO:0010506">
    <property type="term" value="P:regulation of autophagy"/>
    <property type="evidence" value="ECO:0007669"/>
    <property type="project" value="UniProtKB-UniRule"/>
</dbReference>
<keyword evidence="4" id="KW-0496">Mitochondrion</keyword>
<evidence type="ECO:0000256" key="5">
    <source>
        <dbReference type="ARBA" id="ARBA00022989"/>
    </source>
</evidence>
<feature type="region of interest" description="Disordered" evidence="10">
    <location>
        <begin position="188"/>
        <end position="210"/>
    </location>
</feature>
<dbReference type="Proteomes" id="UP000028990">
    <property type="component" value="Unassembled WGS sequence"/>
</dbReference>
<dbReference type="EMBL" id="KN122621">
    <property type="protein sequence ID" value="KFO29168.1"/>
    <property type="molecule type" value="Genomic_DNA"/>
</dbReference>
<comment type="similarity">
    <text evidence="9">Belongs to the CISD protein family. CISD2 subfamily.</text>
</comment>
<name>A0A091DFA7_FUKDA</name>
<reference evidence="12 13" key="1">
    <citation type="submission" date="2013-11" db="EMBL/GenBank/DDBJ databases">
        <title>The Damaraland mole rat (Fukomys damarensis) genome and evolution of African mole rats.</title>
        <authorList>
            <person name="Gladyshev V.N."/>
            <person name="Fang X."/>
        </authorList>
    </citation>
    <scope>NUCLEOTIDE SEQUENCE [LARGE SCALE GENOMIC DNA]</scope>
    <source>
        <tissue evidence="12">Liver</tissue>
    </source>
</reference>
<keyword evidence="13" id="KW-1185">Reference proteome</keyword>
<dbReference type="GO" id="GO:0005789">
    <property type="term" value="C:endoplasmic reticulum membrane"/>
    <property type="evidence" value="ECO:0007669"/>
    <property type="project" value="UniProtKB-SubCell"/>
</dbReference>
<dbReference type="PANTHER" id="PTHR13680">
    <property type="entry name" value="CDGSH IRON-SULFUR DOMAIN-CONTAINING PROTEIN 1"/>
    <property type="match status" value="1"/>
</dbReference>
<evidence type="ECO:0000313" key="12">
    <source>
        <dbReference type="EMBL" id="KFO29168.1"/>
    </source>
</evidence>
<gene>
    <name evidence="12" type="ORF">H920_09408</name>
</gene>
<evidence type="ECO:0000256" key="8">
    <source>
        <dbReference type="ARBA" id="ARBA00023136"/>
    </source>
</evidence>
<proteinExistence type="inferred from homology"/>
<feature type="domain" description="Iron-binding zinc finger CDGSH type" evidence="11">
    <location>
        <begin position="159"/>
        <end position="195"/>
    </location>
</feature>
<sequence length="210" mass="22593">MPIPLVGTGTLRAREGTKECQPTSASARQTWAPPGPPAAAGGRERGEGWQSPSAASHPVRREEGGPQRGGLGHSREDPRGPPTRPRAPLLPRAEGSGGDRESSPGQTRGCSNVRGEWIAAVTIVAGTAATGYLAYKRFCVKDHRSKSMVKLHIQKDNPKAVHAFDMEEIKAVYCRSWRSQKFPLCDGSHTKHDEETGDNVGPLSIRKGET</sequence>
<dbReference type="GO" id="GO:0051537">
    <property type="term" value="F:2 iron, 2 sulfur cluster binding"/>
    <property type="evidence" value="ECO:0007669"/>
    <property type="project" value="UniProtKB-UniRule"/>
</dbReference>
<dbReference type="Gene3D" id="3.40.5.90">
    <property type="entry name" value="CDGSH iron-sulfur domain, mitoNEET-type"/>
    <property type="match status" value="1"/>
</dbReference>